<protein>
    <submittedName>
        <fullName evidence="1">Uncharacterized protein</fullName>
    </submittedName>
</protein>
<keyword evidence="2" id="KW-1185">Reference proteome</keyword>
<reference evidence="1" key="1">
    <citation type="submission" date="2020-07" db="EMBL/GenBank/DDBJ databases">
        <title>Multicomponent nature underlies the extraordinary mechanical properties of spider dragline silk.</title>
        <authorList>
            <person name="Kono N."/>
            <person name="Nakamura H."/>
            <person name="Mori M."/>
            <person name="Yoshida Y."/>
            <person name="Ohtoshi R."/>
            <person name="Malay A.D."/>
            <person name="Moran D.A.P."/>
            <person name="Tomita M."/>
            <person name="Numata K."/>
            <person name="Arakawa K."/>
        </authorList>
    </citation>
    <scope>NUCLEOTIDE SEQUENCE</scope>
</reference>
<sequence>MSLGKEKLSLRDFTNYKDVSIRKININEAGFPFEKGKEIVTAFDWVNNPMQEVPLEFFGNIVPKKKGKKKKTIASKTLVWKNGRIRYFNPALPHFSEWKKASSNITRHSKR</sequence>
<name>A0A8X6FQD2_TRICU</name>
<evidence type="ECO:0000313" key="1">
    <source>
        <dbReference type="EMBL" id="GFQ85962.1"/>
    </source>
</evidence>
<dbReference type="Proteomes" id="UP000887116">
    <property type="component" value="Unassembled WGS sequence"/>
</dbReference>
<evidence type="ECO:0000313" key="2">
    <source>
        <dbReference type="Proteomes" id="UP000887116"/>
    </source>
</evidence>
<organism evidence="1 2">
    <name type="scientific">Trichonephila clavata</name>
    <name type="common">Joro spider</name>
    <name type="synonym">Nephila clavata</name>
    <dbReference type="NCBI Taxonomy" id="2740835"/>
    <lineage>
        <taxon>Eukaryota</taxon>
        <taxon>Metazoa</taxon>
        <taxon>Ecdysozoa</taxon>
        <taxon>Arthropoda</taxon>
        <taxon>Chelicerata</taxon>
        <taxon>Arachnida</taxon>
        <taxon>Araneae</taxon>
        <taxon>Araneomorphae</taxon>
        <taxon>Entelegynae</taxon>
        <taxon>Araneoidea</taxon>
        <taxon>Nephilidae</taxon>
        <taxon>Trichonephila</taxon>
    </lineage>
</organism>
<gene>
    <name evidence="1" type="ORF">TNCT_373131</name>
</gene>
<proteinExistence type="predicted"/>
<dbReference type="AlphaFoldDB" id="A0A8X6FQD2"/>
<accession>A0A8X6FQD2</accession>
<dbReference type="EMBL" id="BMAO01013062">
    <property type="protein sequence ID" value="GFQ85962.1"/>
    <property type="molecule type" value="Genomic_DNA"/>
</dbReference>
<comment type="caution">
    <text evidence="1">The sequence shown here is derived from an EMBL/GenBank/DDBJ whole genome shotgun (WGS) entry which is preliminary data.</text>
</comment>